<organism evidence="1 2">
    <name type="scientific">Chamaesiphon minutus (strain ATCC 27169 / PCC 6605)</name>
    <dbReference type="NCBI Taxonomy" id="1173020"/>
    <lineage>
        <taxon>Bacteria</taxon>
        <taxon>Bacillati</taxon>
        <taxon>Cyanobacteriota</taxon>
        <taxon>Cyanophyceae</taxon>
        <taxon>Gomontiellales</taxon>
        <taxon>Chamaesiphonaceae</taxon>
        <taxon>Chamaesiphon</taxon>
    </lineage>
</organism>
<evidence type="ECO:0000313" key="1">
    <source>
        <dbReference type="EMBL" id="AFY92441.1"/>
    </source>
</evidence>
<reference evidence="1 2" key="1">
    <citation type="submission" date="2012-05" db="EMBL/GenBank/DDBJ databases">
        <title>Finished chromosome of genome of Chamaesiphon sp. PCC 6605.</title>
        <authorList>
            <consortium name="US DOE Joint Genome Institute"/>
            <person name="Gugger M."/>
            <person name="Coursin T."/>
            <person name="Rippka R."/>
            <person name="Tandeau De Marsac N."/>
            <person name="Huntemann M."/>
            <person name="Wei C.-L."/>
            <person name="Han J."/>
            <person name="Detter J.C."/>
            <person name="Han C."/>
            <person name="Tapia R."/>
            <person name="Chen A."/>
            <person name="Kyrpides N."/>
            <person name="Mavromatis K."/>
            <person name="Markowitz V."/>
            <person name="Szeto E."/>
            <person name="Ivanova N."/>
            <person name="Pagani I."/>
            <person name="Pati A."/>
            <person name="Goodwin L."/>
            <person name="Nordberg H.P."/>
            <person name="Cantor M.N."/>
            <person name="Hua S.X."/>
            <person name="Woyke T."/>
            <person name="Kerfeld C.A."/>
        </authorList>
    </citation>
    <scope>NUCLEOTIDE SEQUENCE [LARGE SCALE GENOMIC DNA]</scope>
    <source>
        <strain evidence="2">ATCC 27169 / PCC 6605</strain>
    </source>
</reference>
<name>K9UDE6_CHAP6</name>
<dbReference type="EMBL" id="CP003600">
    <property type="protein sequence ID" value="AFY92441.1"/>
    <property type="molecule type" value="Genomic_DNA"/>
</dbReference>
<dbReference type="HOGENOM" id="CLU_1452007_0_0_3"/>
<dbReference type="KEGG" id="cmp:Cha6605_1227"/>
<proteinExistence type="predicted"/>
<dbReference type="Proteomes" id="UP000010366">
    <property type="component" value="Chromosome"/>
</dbReference>
<dbReference type="AlphaFoldDB" id="K9UDE6"/>
<gene>
    <name evidence="1" type="ORF">Cha6605_1227</name>
</gene>
<sequence>MELSVNQAPFDNRYYHQLEIMDEYTLLQTEVCGQVPILHQRMSKFQDNRSEYILIYADRRLIEVLDLKIERVVFRNFSSEFQKFYQSVPKLNPLLKLPKKEKSHSSKLSFLIRVVHCPHNADDPSVYIIDNIDEPDYQPYIRDNKSRYIGSPAHTVISIAYLNNFRFTPIIQISKPIASLSLDRNS</sequence>
<keyword evidence="2" id="KW-1185">Reference proteome</keyword>
<protein>
    <submittedName>
        <fullName evidence="1">Uncharacterized protein</fullName>
    </submittedName>
</protein>
<accession>K9UDE6</accession>
<evidence type="ECO:0000313" key="2">
    <source>
        <dbReference type="Proteomes" id="UP000010366"/>
    </source>
</evidence>